<evidence type="ECO:0000313" key="2">
    <source>
        <dbReference type="EMBL" id="QDO88128.1"/>
    </source>
</evidence>
<proteinExistence type="predicted"/>
<feature type="region of interest" description="Disordered" evidence="1">
    <location>
        <begin position="1"/>
        <end position="36"/>
    </location>
</feature>
<keyword evidence="3" id="KW-1185">Reference proteome</keyword>
<accession>A0A516G9C6</accession>
<evidence type="ECO:0000313" key="3">
    <source>
        <dbReference type="Proteomes" id="UP000315395"/>
    </source>
</evidence>
<evidence type="ECO:0000256" key="1">
    <source>
        <dbReference type="SAM" id="MobiDB-lite"/>
    </source>
</evidence>
<protein>
    <submittedName>
        <fullName evidence="2">Uncharacterized protein</fullName>
    </submittedName>
</protein>
<dbReference type="EMBL" id="CP041616">
    <property type="protein sequence ID" value="QDO88128.1"/>
    <property type="molecule type" value="Genomic_DNA"/>
</dbReference>
<dbReference type="RefSeq" id="WP_143782803.1">
    <property type="nucleotide sequence ID" value="NZ_CP041616.1"/>
</dbReference>
<dbReference type="Proteomes" id="UP000315395">
    <property type="component" value="Chromosome"/>
</dbReference>
<reference evidence="2 3" key="1">
    <citation type="submission" date="2019-07" db="EMBL/GenBank/DDBJ databases">
        <title>complete genome sequencing of Ornithinimicrobium sp. H23M54.</title>
        <authorList>
            <person name="Bae J.-W."/>
            <person name="Lee S.-Y."/>
        </authorList>
    </citation>
    <scope>NUCLEOTIDE SEQUENCE [LARGE SCALE GENOMIC DNA]</scope>
    <source>
        <strain evidence="2 3">H23M54</strain>
    </source>
</reference>
<dbReference type="AlphaFoldDB" id="A0A516G9C6"/>
<organism evidence="2 3">
    <name type="scientific">Ornithinimicrobium ciconiae</name>
    <dbReference type="NCBI Taxonomy" id="2594265"/>
    <lineage>
        <taxon>Bacteria</taxon>
        <taxon>Bacillati</taxon>
        <taxon>Actinomycetota</taxon>
        <taxon>Actinomycetes</taxon>
        <taxon>Micrococcales</taxon>
        <taxon>Ornithinimicrobiaceae</taxon>
        <taxon>Ornithinimicrobium</taxon>
    </lineage>
</organism>
<name>A0A516G9C6_9MICO</name>
<sequence length="211" mass="21912">MTTSAEPTTDDDPEESTTPPPTQTEAAPSPAPDPCSAYDMGIDLGYGGAVEIFECEAGWAYATSIGGTGDTEFIAQRVDGVWVRVMGMGSTTCQDELLDMGAPPSVVVDVLPCDVMYPPDQPPPADNPPSSDCTVETEIFGTTYADLAAVSCEDARAVWAAAATGHPGSWDELVPAPGGWECTVVPYEPYPPIAGACSGPGDGEQFFVLNP</sequence>
<dbReference type="KEGG" id="orz:FNH13_07010"/>
<gene>
    <name evidence="2" type="ORF">FNH13_07010</name>
</gene>